<proteinExistence type="predicted"/>
<feature type="domain" description="P/Homo B" evidence="8">
    <location>
        <begin position="709"/>
        <end position="848"/>
    </location>
</feature>
<accession>A0AA51X5H1</accession>
<dbReference type="SUPFAM" id="SSF55486">
    <property type="entry name" value="Metalloproteases ('zincins'), catalytic domain"/>
    <property type="match status" value="1"/>
</dbReference>
<evidence type="ECO:0000256" key="6">
    <source>
        <dbReference type="ARBA" id="ARBA00023049"/>
    </source>
</evidence>
<dbReference type="RefSeq" id="WP_309200932.1">
    <property type="nucleotide sequence ID" value="NZ_CP133548.1"/>
</dbReference>
<reference evidence="9 10" key="1">
    <citation type="submission" date="2023-08" db="EMBL/GenBank/DDBJ databases">
        <title>Pleionea litopenaei sp. nov., isolated from stomach of juvenile Litopenaeus vannamei.</title>
        <authorList>
            <person name="Rho A.M."/>
            <person name="Hwang C.Y."/>
        </authorList>
    </citation>
    <scope>NUCLEOTIDE SEQUENCE [LARGE SCALE GENOMIC DNA]</scope>
    <source>
        <strain evidence="9 10">HL-JVS1</strain>
    </source>
</reference>
<dbReference type="GO" id="GO:0008237">
    <property type="term" value="F:metallopeptidase activity"/>
    <property type="evidence" value="ECO:0007669"/>
    <property type="project" value="UniProtKB-KW"/>
</dbReference>
<evidence type="ECO:0000256" key="2">
    <source>
        <dbReference type="ARBA" id="ARBA00022723"/>
    </source>
</evidence>
<evidence type="ECO:0000256" key="3">
    <source>
        <dbReference type="ARBA" id="ARBA00022801"/>
    </source>
</evidence>
<organism evidence="9 10">
    <name type="scientific">Pleionea litopenaei</name>
    <dbReference type="NCBI Taxonomy" id="3070815"/>
    <lineage>
        <taxon>Bacteria</taxon>
        <taxon>Pseudomonadati</taxon>
        <taxon>Pseudomonadota</taxon>
        <taxon>Gammaproteobacteria</taxon>
        <taxon>Oceanospirillales</taxon>
        <taxon>Pleioneaceae</taxon>
        <taxon>Pleionea</taxon>
    </lineage>
</organism>
<gene>
    <name evidence="9" type="ORF">Q9312_11185</name>
</gene>
<keyword evidence="4" id="KW-0720">Serine protease</keyword>
<sequence length="1154" mass="125338">MHKLIRLTAVASATFALLHGSGIEAKLQEKQSNVLYPESFGEVTLQSHQMKAGSLEEQAGMVVQTLKNAGVIAQNESLSLLKKSSSLNGHHYYFQQTVNQVPIYAQGLVVSLDKSHQKVVRVHNRLINIGAFKVDVPSSDLDSKTALQKSWDFFQPTGELTAYPDSKLVYVIRGKQLTLAYQVDLSLTEPQGSWRQFVAVNTGKVLNTTRLDTPKKITADSYGFGGKVQARTAMSKVTNLKDALSRFSSTAKPQTAKEQATQRLLVDGTALVFDPDPRTALNDETLSNRSTEAEFDPAYVSRPLRDIDFNDTDGIYSLVGPWVQIVDFEAPATRPTTTNDGQWTGKRGEAQFYDAMSYYHIDENQRHLQALGFSGDKAIQNGSIEVDADAVSGDDNSYYDPINNRLAFGHGGVPDNEDADVIIHEYGHAIHSDINPMWGGVDTGAIGEGFGDYWAGSYTYAKTNGQTFFPEWVFTWDGHNDIWPGRVMNRTSYRYDPNETYGAHEAIDGIPDYADELWSTPLFQSMVELTDAGYNKDEVDQIIIEAQFGLGFGISMPDMADSIVRTAFAMFPNESHASVFFNWFKQMNILQEQPLSVAEVVYENAGFNDVADPGETIEIKIPLANPNLFAATGVAGTLSSQDANVVIQQNTSDFADIGAFETVASTDNYVLTIDDALACGSQVALNYAVTGQLATDPAQTITENYDLELPVGSFSLVSNNQTTSQAIPDNDANGVRSTLSISGAGSVIDQRFRVYVDITHTYRGDLQLSLTSPEGTTVILKAPDGDEAVANLVGYFPTDFLSAENLNAFDGENLNGEWQLAITDNAAEDVGTLNEWGIELSSPAVCEQTAIFPENIVFVTAGVNNAADPGETVEFQVPITNPTTYSATAISATVTAKNNTVVVSQATSEYNNIDSAATVSNTNNFVMSLDEIVACGSRVAVTFDITGELSTNPAQPISETYDVEFITGTRAVNSGRSIPNVAIPDNDTSGVRSTHAISNAGDLIDDNFQVFVDISHTNVSELTLLLTSPEGTEVVLQAANTTNRTGNLTGSFPADYESQSDLSVFEGEDLNGDWTLTVIDSSATETGTLNEWGFNYSSPSTCEDIPNRDDERRENSREILYALAAVLLVGVNVGSSQGLLLLLLLPALARRRRR</sequence>
<evidence type="ECO:0000259" key="8">
    <source>
        <dbReference type="PROSITE" id="PS51829"/>
    </source>
</evidence>
<evidence type="ECO:0000313" key="9">
    <source>
        <dbReference type="EMBL" id="WMS85779.1"/>
    </source>
</evidence>
<dbReference type="InterPro" id="IPR011096">
    <property type="entry name" value="FTP_domain"/>
</dbReference>
<dbReference type="GO" id="GO:0004252">
    <property type="term" value="F:serine-type endopeptidase activity"/>
    <property type="evidence" value="ECO:0007669"/>
    <property type="project" value="InterPro"/>
</dbReference>
<dbReference type="AlphaFoldDB" id="A0AA51X5H1"/>
<evidence type="ECO:0000256" key="1">
    <source>
        <dbReference type="ARBA" id="ARBA00022670"/>
    </source>
</evidence>
<keyword evidence="7" id="KW-0472">Membrane</keyword>
<dbReference type="PROSITE" id="PS51829">
    <property type="entry name" value="P_HOMO_B"/>
    <property type="match status" value="2"/>
</dbReference>
<evidence type="ECO:0000256" key="7">
    <source>
        <dbReference type="SAM" id="Phobius"/>
    </source>
</evidence>
<feature type="domain" description="P/Homo B" evidence="8">
    <location>
        <begin position="967"/>
        <end position="1104"/>
    </location>
</feature>
<dbReference type="Pfam" id="PF01483">
    <property type="entry name" value="P_proprotein"/>
    <property type="match status" value="2"/>
</dbReference>
<dbReference type="GO" id="GO:0016020">
    <property type="term" value="C:membrane"/>
    <property type="evidence" value="ECO:0007669"/>
    <property type="project" value="TreeGrafter"/>
</dbReference>
<keyword evidence="3" id="KW-0378">Hydrolase</keyword>
<dbReference type="InterPro" id="IPR008979">
    <property type="entry name" value="Galactose-bd-like_sf"/>
</dbReference>
<dbReference type="Gene3D" id="2.60.120.260">
    <property type="entry name" value="Galactose-binding domain-like"/>
    <property type="match status" value="2"/>
</dbReference>
<dbReference type="PANTHER" id="PTHR42884:SF14">
    <property type="entry name" value="NEUROENDOCRINE CONVERTASE 1"/>
    <property type="match status" value="1"/>
</dbReference>
<keyword evidence="5" id="KW-0862">Zinc</keyword>
<keyword evidence="7" id="KW-0812">Transmembrane</keyword>
<dbReference type="EMBL" id="CP133548">
    <property type="protein sequence ID" value="WMS85779.1"/>
    <property type="molecule type" value="Genomic_DNA"/>
</dbReference>
<keyword evidence="1" id="KW-0645">Protease</keyword>
<dbReference type="InterPro" id="IPR002884">
    <property type="entry name" value="P_dom"/>
</dbReference>
<keyword evidence="10" id="KW-1185">Reference proteome</keyword>
<dbReference type="Pfam" id="PF07504">
    <property type="entry name" value="FTP"/>
    <property type="match status" value="1"/>
</dbReference>
<dbReference type="Proteomes" id="UP001239782">
    <property type="component" value="Chromosome"/>
</dbReference>
<dbReference type="GO" id="GO:0046872">
    <property type="term" value="F:metal ion binding"/>
    <property type="evidence" value="ECO:0007669"/>
    <property type="project" value="UniProtKB-KW"/>
</dbReference>
<keyword evidence="7" id="KW-1133">Transmembrane helix</keyword>
<keyword evidence="6" id="KW-0482">Metalloprotease</keyword>
<dbReference type="PANTHER" id="PTHR42884">
    <property type="entry name" value="PROPROTEIN CONVERTASE SUBTILISIN/KEXIN-RELATED"/>
    <property type="match status" value="1"/>
</dbReference>
<name>A0AA51X5H1_9GAMM</name>
<evidence type="ECO:0000256" key="4">
    <source>
        <dbReference type="ARBA" id="ARBA00022825"/>
    </source>
</evidence>
<dbReference type="GO" id="GO:0016485">
    <property type="term" value="P:protein processing"/>
    <property type="evidence" value="ECO:0007669"/>
    <property type="project" value="TreeGrafter"/>
</dbReference>
<dbReference type="KEGG" id="plei:Q9312_11185"/>
<dbReference type="SUPFAM" id="SSF49785">
    <property type="entry name" value="Galactose-binding domain-like"/>
    <property type="match status" value="2"/>
</dbReference>
<keyword evidence="2" id="KW-0479">Metal-binding</keyword>
<evidence type="ECO:0000256" key="5">
    <source>
        <dbReference type="ARBA" id="ARBA00022833"/>
    </source>
</evidence>
<evidence type="ECO:0000313" key="10">
    <source>
        <dbReference type="Proteomes" id="UP001239782"/>
    </source>
</evidence>
<protein>
    <submittedName>
        <fullName evidence="9">Proprotein convertase P-domain-containing protein</fullName>
    </submittedName>
</protein>
<feature type="transmembrane region" description="Helical" evidence="7">
    <location>
        <begin position="1119"/>
        <end position="1145"/>
    </location>
</feature>